<sequence length="51" mass="4962">MTARTVATSDASTHAIATRGGGDAALRPPMDLSARGGGSGLQGHEQSGIGI</sequence>
<evidence type="ECO:0000256" key="1">
    <source>
        <dbReference type="SAM" id="MobiDB-lite"/>
    </source>
</evidence>
<evidence type="ECO:0000313" key="2">
    <source>
        <dbReference type="EMBL" id="JAE18179.1"/>
    </source>
</evidence>
<accession>A0A0A9G404</accession>
<name>A0A0A9G404_ARUDO</name>
<organism evidence="2">
    <name type="scientific">Arundo donax</name>
    <name type="common">Giant reed</name>
    <name type="synonym">Donax arundinaceus</name>
    <dbReference type="NCBI Taxonomy" id="35708"/>
    <lineage>
        <taxon>Eukaryota</taxon>
        <taxon>Viridiplantae</taxon>
        <taxon>Streptophyta</taxon>
        <taxon>Embryophyta</taxon>
        <taxon>Tracheophyta</taxon>
        <taxon>Spermatophyta</taxon>
        <taxon>Magnoliopsida</taxon>
        <taxon>Liliopsida</taxon>
        <taxon>Poales</taxon>
        <taxon>Poaceae</taxon>
        <taxon>PACMAD clade</taxon>
        <taxon>Arundinoideae</taxon>
        <taxon>Arundineae</taxon>
        <taxon>Arundo</taxon>
    </lineage>
</organism>
<protein>
    <submittedName>
        <fullName evidence="2">Uncharacterized protein</fullName>
    </submittedName>
</protein>
<proteinExistence type="predicted"/>
<feature type="compositionally biased region" description="Polar residues" evidence="1">
    <location>
        <begin position="1"/>
        <end position="12"/>
    </location>
</feature>
<dbReference type="EMBL" id="GBRH01179717">
    <property type="protein sequence ID" value="JAE18179.1"/>
    <property type="molecule type" value="Transcribed_RNA"/>
</dbReference>
<dbReference type="AlphaFoldDB" id="A0A0A9G404"/>
<reference evidence="2" key="2">
    <citation type="journal article" date="2015" name="Data Brief">
        <title>Shoot transcriptome of the giant reed, Arundo donax.</title>
        <authorList>
            <person name="Barrero R.A."/>
            <person name="Guerrero F.D."/>
            <person name="Moolhuijzen P."/>
            <person name="Goolsby J.A."/>
            <person name="Tidwell J."/>
            <person name="Bellgard S.E."/>
            <person name="Bellgard M.I."/>
        </authorList>
    </citation>
    <scope>NUCLEOTIDE SEQUENCE</scope>
    <source>
        <tissue evidence="2">Shoot tissue taken approximately 20 cm above the soil surface</tissue>
    </source>
</reference>
<feature type="region of interest" description="Disordered" evidence="1">
    <location>
        <begin position="1"/>
        <end position="51"/>
    </location>
</feature>
<reference evidence="2" key="1">
    <citation type="submission" date="2014-09" db="EMBL/GenBank/DDBJ databases">
        <authorList>
            <person name="Magalhaes I.L.F."/>
            <person name="Oliveira U."/>
            <person name="Santos F.R."/>
            <person name="Vidigal T.H.D.A."/>
            <person name="Brescovit A.D."/>
            <person name="Santos A.J."/>
        </authorList>
    </citation>
    <scope>NUCLEOTIDE SEQUENCE</scope>
    <source>
        <tissue evidence="2">Shoot tissue taken approximately 20 cm above the soil surface</tissue>
    </source>
</reference>